<gene>
    <name evidence="6" type="primary">ugpC</name>
    <name evidence="6" type="ORF">PSQ90_05290</name>
</gene>
<evidence type="ECO:0000256" key="1">
    <source>
        <dbReference type="ARBA" id="ARBA00005417"/>
    </source>
</evidence>
<dbReference type="GO" id="GO:0005524">
    <property type="term" value="F:ATP binding"/>
    <property type="evidence" value="ECO:0007669"/>
    <property type="project" value="UniProtKB-KW"/>
</dbReference>
<evidence type="ECO:0000313" key="6">
    <source>
        <dbReference type="EMBL" id="WDR06865.1"/>
    </source>
</evidence>
<dbReference type="PANTHER" id="PTHR43875:SF1">
    <property type="entry name" value="OSMOPROTECTIVE COMPOUNDS UPTAKE ATP-BINDING PROTEIN GGTA"/>
    <property type="match status" value="1"/>
</dbReference>
<evidence type="ECO:0000256" key="3">
    <source>
        <dbReference type="ARBA" id="ARBA00022741"/>
    </source>
</evidence>
<keyword evidence="2" id="KW-0813">Transport</keyword>
<dbReference type="SMART" id="SM00382">
    <property type="entry name" value="AAA"/>
    <property type="match status" value="1"/>
</dbReference>
<dbReference type="InterPro" id="IPR012340">
    <property type="entry name" value="NA-bd_OB-fold"/>
</dbReference>
<name>A0ABY7Z0U6_9HYPH</name>
<evidence type="ECO:0000313" key="7">
    <source>
        <dbReference type="Proteomes" id="UP001222118"/>
    </source>
</evidence>
<dbReference type="Proteomes" id="UP001222118">
    <property type="component" value="Chromosome"/>
</dbReference>
<dbReference type="Gene3D" id="3.40.50.300">
    <property type="entry name" value="P-loop containing nucleotide triphosphate hydrolases"/>
    <property type="match status" value="1"/>
</dbReference>
<dbReference type="InterPro" id="IPR003593">
    <property type="entry name" value="AAA+_ATPase"/>
</dbReference>
<dbReference type="InterPro" id="IPR008995">
    <property type="entry name" value="Mo/tungstate-bd_C_term_dom"/>
</dbReference>
<organism evidence="6 7">
    <name type="scientific">Devosia rhodophyticola</name>
    <dbReference type="NCBI Taxonomy" id="3026423"/>
    <lineage>
        <taxon>Bacteria</taxon>
        <taxon>Pseudomonadati</taxon>
        <taxon>Pseudomonadota</taxon>
        <taxon>Alphaproteobacteria</taxon>
        <taxon>Hyphomicrobiales</taxon>
        <taxon>Devosiaceae</taxon>
        <taxon>Devosia</taxon>
    </lineage>
</organism>
<dbReference type="PANTHER" id="PTHR43875">
    <property type="entry name" value="MALTODEXTRIN IMPORT ATP-BINDING PROTEIN MSMX"/>
    <property type="match status" value="1"/>
</dbReference>
<dbReference type="Gene3D" id="2.40.50.140">
    <property type="entry name" value="Nucleic acid-binding proteins"/>
    <property type="match status" value="1"/>
</dbReference>
<keyword evidence="3" id="KW-0547">Nucleotide-binding</keyword>
<keyword evidence="4 6" id="KW-0067">ATP-binding</keyword>
<dbReference type="PROSITE" id="PS00211">
    <property type="entry name" value="ABC_TRANSPORTER_1"/>
    <property type="match status" value="1"/>
</dbReference>
<dbReference type="EMBL" id="CP118247">
    <property type="protein sequence ID" value="WDR06865.1"/>
    <property type="molecule type" value="Genomic_DNA"/>
</dbReference>
<evidence type="ECO:0000256" key="4">
    <source>
        <dbReference type="ARBA" id="ARBA00022840"/>
    </source>
</evidence>
<evidence type="ECO:0000259" key="5">
    <source>
        <dbReference type="PROSITE" id="PS50893"/>
    </source>
</evidence>
<keyword evidence="7" id="KW-1185">Reference proteome</keyword>
<comment type="similarity">
    <text evidence="1">Belongs to the ABC transporter superfamily.</text>
</comment>
<dbReference type="InterPro" id="IPR047641">
    <property type="entry name" value="ABC_transpr_MalK/UgpC-like"/>
</dbReference>
<sequence length="365" mass="39917">MATVTMRNIIKIYGEFVAIKGVDIDVEDGSFVVLVGPSGCGKSTLLRMIAGLETISHGELRIDDKLVNDLPSRDRGIAMVFQSYALYPHMSVSDNLGFGLKISGVNAGEIDRRRDEAAAMLGLDPYMDRRPSQLSGGQRQRVAIGRAMVRDPEVFLFDEPLSNLDAKLRNQTRIEIKRLQRELKATVIFVTHDQVEAMTLADKIVVLQDGRVAQIGSPLDVFERPRNQFVAGFIGAPSMNLLDATVGSDANGPLIRAGGIDVAVPPDRFDLPPEGTPVVLGVRPEDIVPEGHGSRPTLGADFAAKVNFAEMLGNESLLFAHLGDTEIVARMQHPRAVDPDETLNFRIDGSRVHVFDKQTQDTVLR</sequence>
<dbReference type="SUPFAM" id="SSF52540">
    <property type="entry name" value="P-loop containing nucleoside triphosphate hydrolases"/>
    <property type="match status" value="1"/>
</dbReference>
<dbReference type="NCBIfam" id="NF008653">
    <property type="entry name" value="PRK11650.1"/>
    <property type="match status" value="1"/>
</dbReference>
<dbReference type="InterPro" id="IPR015855">
    <property type="entry name" value="ABC_transpr_MalK-like"/>
</dbReference>
<protein>
    <submittedName>
        <fullName evidence="6">Sn-glycerol-3-phosphate ABC transporter ATP-binding protein UgpC</fullName>
    </submittedName>
</protein>
<dbReference type="Pfam" id="PF17912">
    <property type="entry name" value="OB_MalK"/>
    <property type="match status" value="1"/>
</dbReference>
<dbReference type="PROSITE" id="PS50893">
    <property type="entry name" value="ABC_TRANSPORTER_2"/>
    <property type="match status" value="1"/>
</dbReference>
<proteinExistence type="inferred from homology"/>
<evidence type="ECO:0000256" key="2">
    <source>
        <dbReference type="ARBA" id="ARBA00022448"/>
    </source>
</evidence>
<dbReference type="Pfam" id="PF00005">
    <property type="entry name" value="ABC_tran"/>
    <property type="match status" value="1"/>
</dbReference>
<dbReference type="RefSeq" id="WP_282212378.1">
    <property type="nucleotide sequence ID" value="NZ_CP118247.1"/>
</dbReference>
<dbReference type="SUPFAM" id="SSF50331">
    <property type="entry name" value="MOP-like"/>
    <property type="match status" value="1"/>
</dbReference>
<feature type="domain" description="ABC transporter" evidence="5">
    <location>
        <begin position="4"/>
        <end position="234"/>
    </location>
</feature>
<accession>A0ABY7Z0U6</accession>
<dbReference type="InterPro" id="IPR040582">
    <property type="entry name" value="OB_MalK-like"/>
</dbReference>
<dbReference type="CDD" id="cd03301">
    <property type="entry name" value="ABC_MalK_N"/>
    <property type="match status" value="1"/>
</dbReference>
<reference evidence="6 7" key="1">
    <citation type="submission" date="2023-02" db="EMBL/GenBank/DDBJ databases">
        <title>Devosia chondri sp. nov., isolated from the phycosphere of marine algae.</title>
        <authorList>
            <person name="Kim J.M."/>
            <person name="Lee J.K."/>
            <person name="Choi B.J."/>
            <person name="Bayburt H."/>
            <person name="Jeon C.O."/>
        </authorList>
    </citation>
    <scope>NUCLEOTIDE SEQUENCE [LARGE SCALE GENOMIC DNA]</scope>
    <source>
        <strain evidence="6 7">G2-5</strain>
    </source>
</reference>
<dbReference type="Gene3D" id="2.40.50.100">
    <property type="match status" value="1"/>
</dbReference>
<dbReference type="InterPro" id="IPR017871">
    <property type="entry name" value="ABC_transporter-like_CS"/>
</dbReference>
<dbReference type="InterPro" id="IPR027417">
    <property type="entry name" value="P-loop_NTPase"/>
</dbReference>
<dbReference type="InterPro" id="IPR003439">
    <property type="entry name" value="ABC_transporter-like_ATP-bd"/>
</dbReference>